<reference evidence="1 2" key="1">
    <citation type="submission" date="2021-06" db="EMBL/GenBank/DDBJ databases">
        <title>Caerostris darwini draft genome.</title>
        <authorList>
            <person name="Kono N."/>
            <person name="Arakawa K."/>
        </authorList>
    </citation>
    <scope>NUCLEOTIDE SEQUENCE [LARGE SCALE GENOMIC DNA]</scope>
</reference>
<dbReference type="EMBL" id="BPLQ01015341">
    <property type="protein sequence ID" value="GIY87384.1"/>
    <property type="molecule type" value="Genomic_DNA"/>
</dbReference>
<sequence length="130" mass="14856">MKERVAQCFQGVDFLANAQRSTLPLSRKFFISVACAKVGQSRKPTLFLLCAIRLEELYVLKIYRSLRSHFYFLLIDTLAATARASGWFFAICCCYRSHTIPSPIEHSCLDSVGLPMNGSVYEYWNAWQCV</sequence>
<comment type="caution">
    <text evidence="1">The sequence shown here is derived from an EMBL/GenBank/DDBJ whole genome shotgun (WGS) entry which is preliminary data.</text>
</comment>
<evidence type="ECO:0000313" key="2">
    <source>
        <dbReference type="Proteomes" id="UP001054837"/>
    </source>
</evidence>
<organism evidence="1 2">
    <name type="scientific">Caerostris darwini</name>
    <dbReference type="NCBI Taxonomy" id="1538125"/>
    <lineage>
        <taxon>Eukaryota</taxon>
        <taxon>Metazoa</taxon>
        <taxon>Ecdysozoa</taxon>
        <taxon>Arthropoda</taxon>
        <taxon>Chelicerata</taxon>
        <taxon>Arachnida</taxon>
        <taxon>Araneae</taxon>
        <taxon>Araneomorphae</taxon>
        <taxon>Entelegynae</taxon>
        <taxon>Araneoidea</taxon>
        <taxon>Araneidae</taxon>
        <taxon>Caerostris</taxon>
    </lineage>
</organism>
<dbReference type="AlphaFoldDB" id="A0AAV4WYR6"/>
<protein>
    <submittedName>
        <fullName evidence="1">Uncharacterized protein</fullName>
    </submittedName>
</protein>
<accession>A0AAV4WYR6</accession>
<keyword evidence="2" id="KW-1185">Reference proteome</keyword>
<gene>
    <name evidence="1" type="ORF">CDAR_320461</name>
</gene>
<name>A0AAV4WYR6_9ARAC</name>
<evidence type="ECO:0000313" key="1">
    <source>
        <dbReference type="EMBL" id="GIY87384.1"/>
    </source>
</evidence>
<dbReference type="Proteomes" id="UP001054837">
    <property type="component" value="Unassembled WGS sequence"/>
</dbReference>
<proteinExistence type="predicted"/>